<keyword evidence="4" id="KW-1185">Reference proteome</keyword>
<feature type="region of interest" description="Disordered" evidence="1">
    <location>
        <begin position="517"/>
        <end position="552"/>
    </location>
</feature>
<feature type="compositionally biased region" description="Acidic residues" evidence="1">
    <location>
        <begin position="248"/>
        <end position="257"/>
    </location>
</feature>
<dbReference type="PROSITE" id="PS50174">
    <property type="entry name" value="G_PATCH"/>
    <property type="match status" value="2"/>
</dbReference>
<feature type="region of interest" description="Disordered" evidence="1">
    <location>
        <begin position="227"/>
        <end position="257"/>
    </location>
</feature>
<feature type="compositionally biased region" description="Basic residues" evidence="1">
    <location>
        <begin position="517"/>
        <end position="529"/>
    </location>
</feature>
<name>A0A7N0RHU6_KALFE</name>
<feature type="domain" description="G-patch" evidence="2">
    <location>
        <begin position="553"/>
        <end position="598"/>
    </location>
</feature>
<evidence type="ECO:0000313" key="4">
    <source>
        <dbReference type="Proteomes" id="UP000594263"/>
    </source>
</evidence>
<feature type="compositionally biased region" description="Basic residues" evidence="1">
    <location>
        <begin position="1"/>
        <end position="21"/>
    </location>
</feature>
<dbReference type="AlphaFoldDB" id="A0A7N0RHU6"/>
<dbReference type="Pfam" id="PF01585">
    <property type="entry name" value="G-patch"/>
    <property type="match status" value="2"/>
</dbReference>
<feature type="domain" description="G-patch" evidence="2">
    <location>
        <begin position="430"/>
        <end position="475"/>
    </location>
</feature>
<organism evidence="3 4">
    <name type="scientific">Kalanchoe fedtschenkoi</name>
    <name type="common">Lavender scallops</name>
    <name type="synonym">South American air plant</name>
    <dbReference type="NCBI Taxonomy" id="63787"/>
    <lineage>
        <taxon>Eukaryota</taxon>
        <taxon>Viridiplantae</taxon>
        <taxon>Streptophyta</taxon>
        <taxon>Embryophyta</taxon>
        <taxon>Tracheophyta</taxon>
        <taxon>Spermatophyta</taxon>
        <taxon>Magnoliopsida</taxon>
        <taxon>eudicotyledons</taxon>
        <taxon>Gunneridae</taxon>
        <taxon>Pentapetalae</taxon>
        <taxon>Saxifragales</taxon>
        <taxon>Crassulaceae</taxon>
        <taxon>Kalanchoe</taxon>
    </lineage>
</organism>
<dbReference type="Proteomes" id="UP000594263">
    <property type="component" value="Unplaced"/>
</dbReference>
<protein>
    <recommendedName>
        <fullName evidence="2">G-patch domain-containing protein</fullName>
    </recommendedName>
</protein>
<evidence type="ECO:0000259" key="2">
    <source>
        <dbReference type="PROSITE" id="PS50174"/>
    </source>
</evidence>
<feature type="compositionally biased region" description="Acidic residues" evidence="1">
    <location>
        <begin position="227"/>
        <end position="236"/>
    </location>
</feature>
<dbReference type="GO" id="GO:0003676">
    <property type="term" value="F:nucleic acid binding"/>
    <property type="evidence" value="ECO:0007669"/>
    <property type="project" value="InterPro"/>
</dbReference>
<evidence type="ECO:0000313" key="3">
    <source>
        <dbReference type="EnsemblPlants" id="Kaladp0011s0159.1.v1.1"/>
    </source>
</evidence>
<reference evidence="3" key="1">
    <citation type="submission" date="2021-01" db="UniProtKB">
        <authorList>
            <consortium name="EnsemblPlants"/>
        </authorList>
    </citation>
    <scope>IDENTIFICATION</scope>
</reference>
<accession>A0A7N0RHU6</accession>
<proteinExistence type="predicted"/>
<dbReference type="SMART" id="SM00443">
    <property type="entry name" value="G_patch"/>
    <property type="match status" value="2"/>
</dbReference>
<feature type="compositionally biased region" description="Polar residues" evidence="1">
    <location>
        <begin position="530"/>
        <end position="547"/>
    </location>
</feature>
<evidence type="ECO:0000256" key="1">
    <source>
        <dbReference type="SAM" id="MobiDB-lite"/>
    </source>
</evidence>
<dbReference type="PANTHER" id="PTHR47423">
    <property type="entry name" value="G-PATCH DOMAIN CONTAINING PROTEIN"/>
    <property type="match status" value="1"/>
</dbReference>
<dbReference type="InterPro" id="IPR000467">
    <property type="entry name" value="G_patch_dom"/>
</dbReference>
<dbReference type="EnsemblPlants" id="Kaladp0011s0159.1.v1.1">
    <property type="protein sequence ID" value="Kaladp0011s0159.1.v1.1"/>
    <property type="gene ID" value="Kaladp0011s0159.v1.1"/>
</dbReference>
<feature type="region of interest" description="Disordered" evidence="1">
    <location>
        <begin position="364"/>
        <end position="391"/>
    </location>
</feature>
<dbReference type="Gramene" id="Kaladp0011s0159.1.v1.1">
    <property type="protein sequence ID" value="Kaladp0011s0159.1.v1.1"/>
    <property type="gene ID" value="Kaladp0011s0159.v1.1"/>
</dbReference>
<sequence length="598" mass="65080">MVGGRRKVNRPVKIGRRRARSSNRSLFVVGGELADWSNPSSTSGRKMNGRKDMFKRKRVDASEVNGSGSGSGSNSRSKMEHKKGCVSSEIRSGSGDNSPDMCSPIALVNSGKTSIVAYIDEAPSQALFETNYAYAYSLGAFLLDEECAGGLDDSDPLVENSSCSELPRNGAEDESLHVGILFENSISKVITMGTECVTAEASYQVENSGFLSIGGMKLSVQDLSDQEDSYDYEDLNDGGKSNYTESLSDSDDSESDFNMDSDLEYIAEDYLEGIGGLQEVIDVDQLFKNAYDDESYNSRSYANYPKVQKESSTRRMGIEKMLRSSHSHAPKSKLMKRCTAARKKGKYEPHLIGEALRIESKKLSKSGRVLRSNKRSKRTEKDSKPMNQPVPFVSKGILEQEITEANETNKAPSINNEVTSSSYGAFEVHTTGFGSRMMAKMGFSGGGLGKDGQGMSEPIEVTKRPKSLGLGVEFSETTSQLPEGKRLSVQLSEADHGKGVTSKSEQVTTEKELVQMKRKWTRTRQRPKQKGSSPNSVTIADDPSQSGAFEKHTKGFGSKMMAKMGFVEGGGLGRNLQGIVAPLAAVRRPKSQGLGAEH</sequence>
<dbReference type="PANTHER" id="PTHR47423:SF2">
    <property type="entry name" value="PROTEIN SQS1"/>
    <property type="match status" value="1"/>
</dbReference>
<feature type="region of interest" description="Disordered" evidence="1">
    <location>
        <begin position="1"/>
        <end position="98"/>
    </location>
</feature>